<protein>
    <submittedName>
        <fullName evidence="2">Uncharacterized protein</fullName>
    </submittedName>
</protein>
<accession>A0A5B7I4M8</accession>
<feature type="region of interest" description="Disordered" evidence="1">
    <location>
        <begin position="1"/>
        <end position="42"/>
    </location>
</feature>
<gene>
    <name evidence="2" type="ORF">E2C01_070265</name>
</gene>
<sequence>MENKVKRGETGGTERRRRISGDREEKKQRRQGEKKQEKLGPLCSWKESREEVTLAPSLASHLSSPGRLSCWVTHLGQADR</sequence>
<feature type="compositionally biased region" description="Basic and acidic residues" evidence="1">
    <location>
        <begin position="1"/>
        <end position="38"/>
    </location>
</feature>
<name>A0A5B7I4M8_PORTR</name>
<dbReference type="EMBL" id="VSRR010042045">
    <property type="protein sequence ID" value="MPC75868.1"/>
    <property type="molecule type" value="Genomic_DNA"/>
</dbReference>
<reference evidence="2 3" key="1">
    <citation type="submission" date="2019-05" db="EMBL/GenBank/DDBJ databases">
        <title>Another draft genome of Portunus trituberculatus and its Hox gene families provides insights of decapod evolution.</title>
        <authorList>
            <person name="Jeong J.-H."/>
            <person name="Song I."/>
            <person name="Kim S."/>
            <person name="Choi T."/>
            <person name="Kim D."/>
            <person name="Ryu S."/>
            <person name="Kim W."/>
        </authorList>
    </citation>
    <scope>NUCLEOTIDE SEQUENCE [LARGE SCALE GENOMIC DNA]</scope>
    <source>
        <tissue evidence="2">Muscle</tissue>
    </source>
</reference>
<proteinExistence type="predicted"/>
<dbReference type="Proteomes" id="UP000324222">
    <property type="component" value="Unassembled WGS sequence"/>
</dbReference>
<organism evidence="2 3">
    <name type="scientific">Portunus trituberculatus</name>
    <name type="common">Swimming crab</name>
    <name type="synonym">Neptunus trituberculatus</name>
    <dbReference type="NCBI Taxonomy" id="210409"/>
    <lineage>
        <taxon>Eukaryota</taxon>
        <taxon>Metazoa</taxon>
        <taxon>Ecdysozoa</taxon>
        <taxon>Arthropoda</taxon>
        <taxon>Crustacea</taxon>
        <taxon>Multicrustacea</taxon>
        <taxon>Malacostraca</taxon>
        <taxon>Eumalacostraca</taxon>
        <taxon>Eucarida</taxon>
        <taxon>Decapoda</taxon>
        <taxon>Pleocyemata</taxon>
        <taxon>Brachyura</taxon>
        <taxon>Eubrachyura</taxon>
        <taxon>Portunoidea</taxon>
        <taxon>Portunidae</taxon>
        <taxon>Portuninae</taxon>
        <taxon>Portunus</taxon>
    </lineage>
</organism>
<dbReference type="AlphaFoldDB" id="A0A5B7I4M8"/>
<evidence type="ECO:0000313" key="3">
    <source>
        <dbReference type="Proteomes" id="UP000324222"/>
    </source>
</evidence>
<evidence type="ECO:0000256" key="1">
    <source>
        <dbReference type="SAM" id="MobiDB-lite"/>
    </source>
</evidence>
<comment type="caution">
    <text evidence="2">The sequence shown here is derived from an EMBL/GenBank/DDBJ whole genome shotgun (WGS) entry which is preliminary data.</text>
</comment>
<evidence type="ECO:0000313" key="2">
    <source>
        <dbReference type="EMBL" id="MPC75868.1"/>
    </source>
</evidence>
<keyword evidence="3" id="KW-1185">Reference proteome</keyword>